<dbReference type="Gene3D" id="3.30.530.20">
    <property type="match status" value="1"/>
</dbReference>
<evidence type="ECO:0000313" key="2">
    <source>
        <dbReference type="Proteomes" id="UP000826793"/>
    </source>
</evidence>
<accession>A0A9D2MVU0</accession>
<protein>
    <submittedName>
        <fullName evidence="1">SRPBCC family protein</fullName>
    </submittedName>
</protein>
<dbReference type="SUPFAM" id="SSF55961">
    <property type="entry name" value="Bet v1-like"/>
    <property type="match status" value="1"/>
</dbReference>
<gene>
    <name evidence="1" type="ORF">H9710_02900</name>
</gene>
<comment type="caution">
    <text evidence="1">The sequence shown here is derived from an EMBL/GenBank/DDBJ whole genome shotgun (WGS) entry which is preliminary data.</text>
</comment>
<dbReference type="CDD" id="cd07812">
    <property type="entry name" value="SRPBCC"/>
    <property type="match status" value="1"/>
</dbReference>
<sequence>MVTAVQEAVLAAPVEQVWQVVTSIEKYAWRRDIKEIRRLDGARFVEYTKDGFSTVFTVTVQKPCCRWAFTLDNQNLHGSWEGEFQPHPGGTLVRFTERVASKKWYLRPLVKGYLKRQQAQYVEDLRRVLEEQA</sequence>
<dbReference type="InterPro" id="IPR023393">
    <property type="entry name" value="START-like_dom_sf"/>
</dbReference>
<organism evidence="1 2">
    <name type="scientific">Candidatus Acutalibacter pullicola</name>
    <dbReference type="NCBI Taxonomy" id="2838417"/>
    <lineage>
        <taxon>Bacteria</taxon>
        <taxon>Bacillati</taxon>
        <taxon>Bacillota</taxon>
        <taxon>Clostridia</taxon>
        <taxon>Eubacteriales</taxon>
        <taxon>Acutalibacteraceae</taxon>
        <taxon>Acutalibacter</taxon>
    </lineage>
</organism>
<reference evidence="1" key="1">
    <citation type="journal article" date="2021" name="PeerJ">
        <title>Extensive microbial diversity within the chicken gut microbiome revealed by metagenomics and culture.</title>
        <authorList>
            <person name="Gilroy R."/>
            <person name="Ravi A."/>
            <person name="Getino M."/>
            <person name="Pursley I."/>
            <person name="Horton D.L."/>
            <person name="Alikhan N.F."/>
            <person name="Baker D."/>
            <person name="Gharbi K."/>
            <person name="Hall N."/>
            <person name="Watson M."/>
            <person name="Adriaenssens E.M."/>
            <person name="Foster-Nyarko E."/>
            <person name="Jarju S."/>
            <person name="Secka A."/>
            <person name="Antonio M."/>
            <person name="Oren A."/>
            <person name="Chaudhuri R.R."/>
            <person name="La Ragione R."/>
            <person name="Hildebrand F."/>
            <person name="Pallen M.J."/>
        </authorList>
    </citation>
    <scope>NUCLEOTIDE SEQUENCE</scope>
    <source>
        <strain evidence="1">CHK185-1770</strain>
    </source>
</reference>
<dbReference type="Proteomes" id="UP000826793">
    <property type="component" value="Unassembled WGS sequence"/>
</dbReference>
<dbReference type="EMBL" id="DWXG01000025">
    <property type="protein sequence ID" value="HJB97511.1"/>
    <property type="molecule type" value="Genomic_DNA"/>
</dbReference>
<dbReference type="Pfam" id="PF10604">
    <property type="entry name" value="Polyketide_cyc2"/>
    <property type="match status" value="1"/>
</dbReference>
<proteinExistence type="predicted"/>
<dbReference type="InterPro" id="IPR019587">
    <property type="entry name" value="Polyketide_cyclase/dehydratase"/>
</dbReference>
<dbReference type="AlphaFoldDB" id="A0A9D2MVU0"/>
<reference evidence="1" key="2">
    <citation type="submission" date="2021-04" db="EMBL/GenBank/DDBJ databases">
        <authorList>
            <person name="Gilroy R."/>
        </authorList>
    </citation>
    <scope>NUCLEOTIDE SEQUENCE</scope>
    <source>
        <strain evidence="1">CHK185-1770</strain>
    </source>
</reference>
<evidence type="ECO:0000313" key="1">
    <source>
        <dbReference type="EMBL" id="HJB97511.1"/>
    </source>
</evidence>
<name>A0A9D2MVU0_9FIRM</name>